<gene>
    <name evidence="1" type="ORF">TRIP_E110051</name>
</gene>
<reference evidence="1" key="1">
    <citation type="submission" date="2018-07" db="EMBL/GenBank/DDBJ databases">
        <authorList>
            <consortium name="Genoscope - CEA"/>
            <person name="William W."/>
        </authorList>
    </citation>
    <scope>NUCLEOTIDE SEQUENCE</scope>
    <source>
        <strain evidence="1">IK1</strain>
    </source>
</reference>
<proteinExistence type="predicted"/>
<protein>
    <submittedName>
        <fullName evidence="1">Uncharacterized protein</fullName>
    </submittedName>
</protein>
<name>A0A652ZS40_9SPIR</name>
<dbReference type="AlphaFoldDB" id="A0A652ZS40"/>
<sequence>MQKNSYERDFSWEEKYWHVYGSYCQNWNSAINFIAEKLGAKALDEYYAKTLDKKGLGKSAFSDLGEDVDVDSLIKSFVAHHLMLGGSVKVISVDKDKFVCSVSCGSKSRLVKKCGADKVTHYCRHCEALSMYEQMGWHNEVDQSNVERIDGEPVGCRRVFTRIEQL</sequence>
<organism evidence="1">
    <name type="scientific">uncultured Spirochaetota bacterium</name>
    <dbReference type="NCBI Taxonomy" id="460511"/>
    <lineage>
        <taxon>Bacteria</taxon>
        <taxon>Pseudomonadati</taxon>
        <taxon>Spirochaetota</taxon>
        <taxon>environmental samples</taxon>
    </lineage>
</organism>
<dbReference type="EMBL" id="UPXP01000003">
    <property type="protein sequence ID" value="VBB38584.1"/>
    <property type="molecule type" value="Genomic_DNA"/>
</dbReference>
<accession>A0A652ZS40</accession>
<evidence type="ECO:0000313" key="1">
    <source>
        <dbReference type="EMBL" id="VBB38584.1"/>
    </source>
</evidence>